<dbReference type="Gene3D" id="3.50.50.60">
    <property type="entry name" value="FAD/NAD(P)-binding domain"/>
    <property type="match status" value="2"/>
</dbReference>
<dbReference type="InterPro" id="IPR009051">
    <property type="entry name" value="Helical_ferredxn"/>
</dbReference>
<dbReference type="KEGG" id="ssm:Spirs_1386"/>
<evidence type="ECO:0000259" key="4">
    <source>
        <dbReference type="PROSITE" id="PS51379"/>
    </source>
</evidence>
<dbReference type="SUPFAM" id="SSF51395">
    <property type="entry name" value="FMN-linked oxidoreductases"/>
    <property type="match status" value="1"/>
</dbReference>
<dbReference type="eggNOG" id="COG0493">
    <property type="taxonomic scope" value="Bacteria"/>
</dbReference>
<dbReference type="GO" id="GO:0051536">
    <property type="term" value="F:iron-sulfur cluster binding"/>
    <property type="evidence" value="ECO:0007669"/>
    <property type="project" value="UniProtKB-KW"/>
</dbReference>
<keyword evidence="3" id="KW-0411">Iron-sulfur</keyword>
<organism evidence="5 6">
    <name type="scientific">Sediminispirochaeta smaragdinae (strain DSM 11293 / JCM 15392 / SEBR 4228)</name>
    <name type="common">Spirochaeta smaragdinae</name>
    <dbReference type="NCBI Taxonomy" id="573413"/>
    <lineage>
        <taxon>Bacteria</taxon>
        <taxon>Pseudomonadati</taxon>
        <taxon>Spirochaetota</taxon>
        <taxon>Spirochaetia</taxon>
        <taxon>Spirochaetales</taxon>
        <taxon>Spirochaetaceae</taxon>
        <taxon>Sediminispirochaeta</taxon>
    </lineage>
</organism>
<evidence type="ECO:0000313" key="5">
    <source>
        <dbReference type="EMBL" id="ADK80513.1"/>
    </source>
</evidence>
<evidence type="ECO:0000313" key="6">
    <source>
        <dbReference type="Proteomes" id="UP000002318"/>
    </source>
</evidence>
<gene>
    <name evidence="5" type="ordered locus">Spirs_1386</name>
</gene>
<evidence type="ECO:0000256" key="3">
    <source>
        <dbReference type="ARBA" id="ARBA00023014"/>
    </source>
</evidence>
<evidence type="ECO:0000256" key="1">
    <source>
        <dbReference type="ARBA" id="ARBA00022723"/>
    </source>
</evidence>
<dbReference type="SUPFAM" id="SSF46548">
    <property type="entry name" value="alpha-helical ferredoxin"/>
    <property type="match status" value="2"/>
</dbReference>
<dbReference type="PROSITE" id="PS00198">
    <property type="entry name" value="4FE4S_FER_1"/>
    <property type="match status" value="1"/>
</dbReference>
<evidence type="ECO:0000256" key="2">
    <source>
        <dbReference type="ARBA" id="ARBA00023004"/>
    </source>
</evidence>
<dbReference type="GO" id="GO:0046872">
    <property type="term" value="F:metal ion binding"/>
    <property type="evidence" value="ECO:0007669"/>
    <property type="project" value="UniProtKB-KW"/>
</dbReference>
<dbReference type="EMBL" id="CP002116">
    <property type="protein sequence ID" value="ADK80513.1"/>
    <property type="molecule type" value="Genomic_DNA"/>
</dbReference>
<dbReference type="GO" id="GO:0016491">
    <property type="term" value="F:oxidoreductase activity"/>
    <property type="evidence" value="ECO:0007669"/>
    <property type="project" value="InterPro"/>
</dbReference>
<dbReference type="PANTHER" id="PTHR42783">
    <property type="entry name" value="GLUTAMATE SYNTHASE [NADPH] SMALL CHAIN"/>
    <property type="match status" value="1"/>
</dbReference>
<dbReference type="PANTHER" id="PTHR42783:SF3">
    <property type="entry name" value="GLUTAMATE SYNTHASE [NADPH] SMALL CHAIN-RELATED"/>
    <property type="match status" value="1"/>
</dbReference>
<sequence>MRPVPLRELVERVFGEYRKSQSIFGIPVSRFYRPSSGKRISVFHGSCSSPMGPAAGPHTQLAQNIIAAYLSGGRFMELKTVQIMDTLEIAKPCIDARDECYNTEWSTEYTLTKAYDEYVKAWLLLHVLEELFELGDGKGPSFIFNMSVGYDLAGIKTERMDQFIERMIDSSHDERFKEQLESLEAVLSDGALYAGTDLEARFPALQGISKRIGSKITPSVTLSTMHGCPPDEIEAICSYMLTEKKIPTYVKLNPTLLGYDRVREILDGMGYSYLHLSREAFGHDLQWEAARGMLLRLKGLAEKEGLTFGVKLSNTLGSVNDQGALPGDEMYMSGRALYPLTINLAALVSEEFDGKMPISYAGGASAFNVKAIFEAGIRPITLATDMLKPGGYFRMAELSALTDASSGWGKGTVDVGAVKKMAQQALSAQNAVKDFRGKSRIETHRPLPLFDCYVAPCTIGCPIGQDVPEYVRLTGEGRYSEALDLIYEKNALPNITGQICDHQCQYNCTRLDYEGAVKIREMKRIAADNGWDEYIRRHNTATRKNGRKVAVVGAGPAGLSAAYFLAREGFDVKVFEKHDSAGGVVRHVIPHFRLPLSAIEKDVEFIKSHGVEFEFNVDPRSVTIDGLIAKGFEFIFLGVGAEKGNVMALDGSDSRVLESLDFLWEFRNAPENVKLGRRVVVVGGGNTAMDSARAALQVPGVEKVSVLYRRTKEQMPADLEEYDMAVEDGVEFHFLRNPESFDADGSVTCRVMELGNMDASGRRRPVATAKTETIEADTIITAIGETVDAQALSDMGLPLGPDGWPEVDTSTLETKIPRVYLGGDAQSGPSTIVRCVAAGRKAADSICRSADSQWKHEIRLPESGDRAAVLLQRKGKILESEDVKAAGDAKFAEREAARCLECNYVCNKCVEVCPNRANIVIETPDLADFHDPAQILHIDAYCNECGNCATFCPHDGRPYRDKFTIYNRKDDFENSANPGFFIRDGRLFLRQNGQVSEYSIDKEGRISGGFVDRRVSAVIGKVASEYNYLLTAVGE</sequence>
<dbReference type="eggNOG" id="COG1145">
    <property type="taxonomic scope" value="Bacteria"/>
</dbReference>
<keyword evidence="1" id="KW-0479">Metal-binding</keyword>
<protein>
    <submittedName>
        <fullName evidence="5">Selenate reductase YgfK</fullName>
    </submittedName>
</protein>
<dbReference type="InterPro" id="IPR017701">
    <property type="entry name" value="Se_rdtase_YgfK"/>
</dbReference>
<dbReference type="InterPro" id="IPR036188">
    <property type="entry name" value="FAD/NAD-bd_sf"/>
</dbReference>
<dbReference type="SUPFAM" id="SSF51971">
    <property type="entry name" value="Nucleotide-binding domain"/>
    <property type="match status" value="1"/>
</dbReference>
<dbReference type="Pfam" id="PF07992">
    <property type="entry name" value="Pyr_redox_2"/>
    <property type="match status" value="1"/>
</dbReference>
<proteinExistence type="predicted"/>
<dbReference type="InterPro" id="IPR023753">
    <property type="entry name" value="FAD/NAD-binding_dom"/>
</dbReference>
<dbReference type="InterPro" id="IPR028261">
    <property type="entry name" value="DPD_II"/>
</dbReference>
<dbReference type="NCBIfam" id="TIGR03315">
    <property type="entry name" value="Se_ygfK"/>
    <property type="match status" value="1"/>
</dbReference>
<dbReference type="STRING" id="573413.Spirs_1386"/>
<dbReference type="HOGENOM" id="CLU_014791_0_0_12"/>
<keyword evidence="6" id="KW-1185">Reference proteome</keyword>
<feature type="domain" description="4Fe-4S ferredoxin-type" evidence="4">
    <location>
        <begin position="934"/>
        <end position="962"/>
    </location>
</feature>
<name>E1R491_SEDSS</name>
<dbReference type="Proteomes" id="UP000002318">
    <property type="component" value="Chromosome"/>
</dbReference>
<dbReference type="AlphaFoldDB" id="E1R491"/>
<dbReference type="InterPro" id="IPR017900">
    <property type="entry name" value="4Fe4S_Fe_S_CS"/>
</dbReference>
<accession>E1R491</accession>
<dbReference type="PROSITE" id="PS51379">
    <property type="entry name" value="4FE4S_FER_2"/>
    <property type="match status" value="1"/>
</dbReference>
<dbReference type="Gene3D" id="1.10.1060.10">
    <property type="entry name" value="Alpha-helical ferredoxin"/>
    <property type="match status" value="1"/>
</dbReference>
<keyword evidence="2" id="KW-0408">Iron</keyword>
<dbReference type="PRINTS" id="PR00419">
    <property type="entry name" value="ADXRDTASE"/>
</dbReference>
<dbReference type="InterPro" id="IPR017896">
    <property type="entry name" value="4Fe4S_Fe-S-bd"/>
</dbReference>
<dbReference type="Pfam" id="PF14691">
    <property type="entry name" value="Fer4_20"/>
    <property type="match status" value="1"/>
</dbReference>
<reference evidence="5 6" key="1">
    <citation type="journal article" date="2010" name="Stand. Genomic Sci.">
        <title>Complete genome sequence of Spirochaeta smaragdinae type strain (SEBR 4228).</title>
        <authorList>
            <person name="Mavromatis K."/>
            <person name="Yasawong M."/>
            <person name="Chertkov O."/>
            <person name="Lapidus A."/>
            <person name="Lucas S."/>
            <person name="Nolan M."/>
            <person name="Del Rio T.G."/>
            <person name="Tice H."/>
            <person name="Cheng J.F."/>
            <person name="Pitluck S."/>
            <person name="Liolios K."/>
            <person name="Ivanova N."/>
            <person name="Tapia R."/>
            <person name="Han C."/>
            <person name="Bruce D."/>
            <person name="Goodwin L."/>
            <person name="Pati A."/>
            <person name="Chen A."/>
            <person name="Palaniappan K."/>
            <person name="Land M."/>
            <person name="Hauser L."/>
            <person name="Chang Y.J."/>
            <person name="Jeffries C.D."/>
            <person name="Detter J.C."/>
            <person name="Rohde M."/>
            <person name="Brambilla E."/>
            <person name="Spring S."/>
            <person name="Goker M."/>
            <person name="Sikorski J."/>
            <person name="Woyke T."/>
            <person name="Bristow J."/>
            <person name="Eisen J.A."/>
            <person name="Markowitz V."/>
            <person name="Hugenholtz P."/>
            <person name="Klenk H.P."/>
            <person name="Kyrpides N.C."/>
        </authorList>
    </citation>
    <scope>NUCLEOTIDE SEQUENCE [LARGE SCALE GENOMIC DNA]</scope>
    <source>
        <strain evidence="6">DSM 11293 / JCM 15392 / SEBR 4228</strain>
    </source>
</reference>